<dbReference type="Proteomes" id="UP000694918">
    <property type="component" value="Unplaced"/>
</dbReference>
<keyword evidence="1" id="KW-1185">Reference proteome</keyword>
<accession>A0AAJ6XN54</accession>
<dbReference type="InterPro" id="IPR007245">
    <property type="entry name" value="PIG-T"/>
</dbReference>
<proteinExistence type="predicted"/>
<gene>
    <name evidence="2" type="primary">LOC105125857</name>
</gene>
<reference evidence="2" key="1">
    <citation type="submission" date="2025-08" db="UniProtKB">
        <authorList>
            <consortium name="RefSeq"/>
        </authorList>
    </citation>
    <scope>IDENTIFICATION</scope>
</reference>
<sequence length="141" mass="15756">MEEHTVSNNNMHRVFLHISEYPPDANQGPNIPSAAISFPNFHATMFFPSNVSVRKPPLLSKFQERNHAFSYTKALPVPLTTPDFSMPTISSQSLARCCKIRSPSELLSRFSAKLSDSSPLMNSKSDLKVLLVAAFAVVWQY</sequence>
<dbReference type="PANTHER" id="PTHR12959:SF11">
    <property type="entry name" value="GPI TRANSAMIDASE COMPONENT PIG-T"/>
    <property type="match status" value="1"/>
</dbReference>
<dbReference type="RefSeq" id="XP_011024806.1">
    <property type="nucleotide sequence ID" value="XM_011026504.1"/>
</dbReference>
<organism evidence="1 2">
    <name type="scientific">Populus euphratica</name>
    <name type="common">Euphrates poplar</name>
    <dbReference type="NCBI Taxonomy" id="75702"/>
    <lineage>
        <taxon>Eukaryota</taxon>
        <taxon>Viridiplantae</taxon>
        <taxon>Streptophyta</taxon>
        <taxon>Embryophyta</taxon>
        <taxon>Tracheophyta</taxon>
        <taxon>Spermatophyta</taxon>
        <taxon>Magnoliopsida</taxon>
        <taxon>eudicotyledons</taxon>
        <taxon>Gunneridae</taxon>
        <taxon>Pentapetalae</taxon>
        <taxon>rosids</taxon>
        <taxon>fabids</taxon>
        <taxon>Malpighiales</taxon>
        <taxon>Salicaceae</taxon>
        <taxon>Saliceae</taxon>
        <taxon>Populus</taxon>
    </lineage>
</organism>
<protein>
    <submittedName>
        <fullName evidence="2">Uncharacterized protein LOC105125857</fullName>
    </submittedName>
</protein>
<name>A0AAJ6XN54_POPEU</name>
<dbReference type="GO" id="GO:0042765">
    <property type="term" value="C:GPI-anchor transamidase complex"/>
    <property type="evidence" value="ECO:0007669"/>
    <property type="project" value="InterPro"/>
</dbReference>
<evidence type="ECO:0000313" key="2">
    <source>
        <dbReference type="RefSeq" id="XP_011024806.1"/>
    </source>
</evidence>
<dbReference type="KEGG" id="peu:105125857"/>
<dbReference type="GO" id="GO:0016255">
    <property type="term" value="P:attachment of GPI anchor to protein"/>
    <property type="evidence" value="ECO:0007669"/>
    <property type="project" value="InterPro"/>
</dbReference>
<dbReference type="GeneID" id="105125857"/>
<evidence type="ECO:0000313" key="1">
    <source>
        <dbReference type="Proteomes" id="UP000694918"/>
    </source>
</evidence>
<dbReference type="PANTHER" id="PTHR12959">
    <property type="entry name" value="GPI TRANSAMIDASE COMPONENT PIG-T-RELATED"/>
    <property type="match status" value="1"/>
</dbReference>
<dbReference type="AlphaFoldDB" id="A0AAJ6XN54"/>
<dbReference type="Pfam" id="PF04113">
    <property type="entry name" value="Gpi16"/>
    <property type="match status" value="1"/>
</dbReference>